<comment type="subcellular location">
    <subcellularLocation>
        <location evidence="3">Cytoplasm</location>
    </subcellularLocation>
</comment>
<comment type="catalytic activity">
    <reaction evidence="1 13">
        <text>[(1-&gt;4)-alpha-D-glucosyl](n) + phosphate = [(1-&gt;4)-alpha-D-glucosyl](n-1) + alpha-D-glucose 1-phosphate</text>
        <dbReference type="Rhea" id="RHEA:41732"/>
        <dbReference type="Rhea" id="RHEA-COMP:9584"/>
        <dbReference type="Rhea" id="RHEA-COMP:9586"/>
        <dbReference type="ChEBI" id="CHEBI:15444"/>
        <dbReference type="ChEBI" id="CHEBI:43474"/>
        <dbReference type="ChEBI" id="CHEBI:58601"/>
        <dbReference type="EC" id="2.4.1.1"/>
    </reaction>
</comment>
<evidence type="ECO:0000256" key="9">
    <source>
        <dbReference type="ARBA" id="ARBA00022898"/>
    </source>
</evidence>
<dbReference type="AlphaFoldDB" id="A0A413SYN3"/>
<dbReference type="Proteomes" id="UP000285740">
    <property type="component" value="Unassembled WGS sequence"/>
</dbReference>
<sequence length="752" mass="85902">MNLSEIIKSEYNKSISECTNEEIYNTLLTLVKTMAEGKQHKNSKKKLYYISAEFLIGKLLSNNLINLGIYDDIKEELAKNGKDLCEIEEFEKEPSLGNGGLGRLAACFLDSIATLGLNGDGVGLNYHFGLFRQVFKNNAQTTIPDPWLTEKSWLTKTDVTYTVKFRDMNVTSRMYDIDVTGYDSTTNKLHLFDIESVDENIVEDGINFNKEDIEKNLTLFLYPDDSDDAGRILRIYQQYFMVSSAAQLILDEAVEKGCKLYDLADYAVIQINDTHPTMVIPELIRLMVERGLEMDDAIEAVTRACAYTNHTILAEALEKCPISYLKKAVPQLIPIIEVLDDKVRRKYDDGSVYIIDREERVHMAHIDIHYSSSVNGVASLHTDILKNVELNNFYKIYPEKFNNKTNGITFRRWLIYSNPQLTELITSLIGDGFKKDATELEKLLDYKDNEEVLNKILSIKNTKKAELKNALMERQNVEINENSIFDIQIKRLHEYKRQQLNALYIIHKYLEIKAGKKPTTPITVIFGAKAAPAYIIAQDIIHLILCLQELINNDPEVSPYLKVVMVENYNVTWAEKLIPACDISEQISLASKEASGTGNMKFMLNGAVTLGTEDGANVEIHDLVGDDNIYIFGDLSETVVERYANGSYCAAKYYNNNPVIKEAVDFITGSELMSIGDKERLERLSNELIGKDWFMTFPDFDAYVKTREQAYADYENRHDWAKKMLVNIAKAGYFSSDRTIEEYNRDIWKLEQ</sequence>
<comment type="caution">
    <text evidence="14">The sequence shown here is derived from an EMBL/GenBank/DDBJ whole genome shotgun (WGS) entry which is preliminary data.</text>
</comment>
<dbReference type="PROSITE" id="PS00102">
    <property type="entry name" value="PHOSPHORYLASE"/>
    <property type="match status" value="1"/>
</dbReference>
<dbReference type="PANTHER" id="PTHR11468">
    <property type="entry name" value="GLYCOGEN PHOSPHORYLASE"/>
    <property type="match status" value="1"/>
</dbReference>
<reference evidence="14 15" key="1">
    <citation type="submission" date="2018-08" db="EMBL/GenBank/DDBJ databases">
        <title>A genome reference for cultivated species of the human gut microbiota.</title>
        <authorList>
            <person name="Zou Y."/>
            <person name="Xue W."/>
            <person name="Luo G."/>
        </authorList>
    </citation>
    <scope>NUCLEOTIDE SEQUENCE [LARGE SCALE GENOMIC DNA]</scope>
    <source>
        <strain evidence="14 15">AM42-30</strain>
    </source>
</reference>
<dbReference type="EMBL" id="QSFV01000068">
    <property type="protein sequence ID" value="RHA74916.1"/>
    <property type="molecule type" value="Genomic_DNA"/>
</dbReference>
<name>A0A413SYN3_9FIRM</name>
<evidence type="ECO:0000256" key="13">
    <source>
        <dbReference type="RuleBase" id="RU000587"/>
    </source>
</evidence>
<gene>
    <name evidence="14" type="primary">glgP</name>
    <name evidence="14" type="ORF">DW918_11795</name>
</gene>
<evidence type="ECO:0000313" key="14">
    <source>
        <dbReference type="EMBL" id="RHA74916.1"/>
    </source>
</evidence>
<keyword evidence="8 13" id="KW-0808">Transferase</keyword>
<evidence type="ECO:0000256" key="7">
    <source>
        <dbReference type="ARBA" id="ARBA00022676"/>
    </source>
</evidence>
<evidence type="ECO:0000256" key="2">
    <source>
        <dbReference type="ARBA" id="ARBA00001933"/>
    </source>
</evidence>
<evidence type="ECO:0000256" key="5">
    <source>
        <dbReference type="ARBA" id="ARBA00022490"/>
    </source>
</evidence>
<keyword evidence="5" id="KW-0963">Cytoplasm</keyword>
<dbReference type="GO" id="GO:0008184">
    <property type="term" value="F:glycogen phosphorylase activity"/>
    <property type="evidence" value="ECO:0007669"/>
    <property type="project" value="InterPro"/>
</dbReference>
<dbReference type="InterPro" id="IPR011833">
    <property type="entry name" value="Glycg_phsphrylas"/>
</dbReference>
<dbReference type="InterPro" id="IPR000811">
    <property type="entry name" value="Glyco_trans_35"/>
</dbReference>
<evidence type="ECO:0000256" key="6">
    <source>
        <dbReference type="ARBA" id="ARBA00022533"/>
    </source>
</evidence>
<comment type="similarity">
    <text evidence="4 13">Belongs to the glycogen phosphorylase family.</text>
</comment>
<accession>A0A413SYN3</accession>
<evidence type="ECO:0000256" key="1">
    <source>
        <dbReference type="ARBA" id="ARBA00001275"/>
    </source>
</evidence>
<keyword evidence="7 13" id="KW-0328">Glycosyltransferase</keyword>
<dbReference type="InterPro" id="IPR035090">
    <property type="entry name" value="Pyridoxal_P_attach_site"/>
</dbReference>
<keyword evidence="9 12" id="KW-0663">Pyridoxal phosphate</keyword>
<evidence type="ECO:0000256" key="3">
    <source>
        <dbReference type="ARBA" id="ARBA00004496"/>
    </source>
</evidence>
<organism evidence="14 15">
    <name type="scientific">Eubacterium ventriosum</name>
    <dbReference type="NCBI Taxonomy" id="39496"/>
    <lineage>
        <taxon>Bacteria</taxon>
        <taxon>Bacillati</taxon>
        <taxon>Bacillota</taxon>
        <taxon>Clostridia</taxon>
        <taxon>Eubacteriales</taxon>
        <taxon>Eubacteriaceae</taxon>
        <taxon>Eubacterium</taxon>
    </lineage>
</organism>
<evidence type="ECO:0000313" key="15">
    <source>
        <dbReference type="Proteomes" id="UP000285740"/>
    </source>
</evidence>
<proteinExistence type="inferred from homology"/>
<dbReference type="GO" id="GO:0005737">
    <property type="term" value="C:cytoplasm"/>
    <property type="evidence" value="ECO:0007669"/>
    <property type="project" value="UniProtKB-SubCell"/>
</dbReference>
<comment type="function">
    <text evidence="11">Phosphorylase is an important allosteric enzyme in carbohydrate metabolism. Enzymes from different sources differ in their regulatory mechanisms and in their natural substrates. However, all known phosphorylases share catalytic and structural properties.</text>
</comment>
<comment type="cofactor">
    <cofactor evidence="2 13">
        <name>pyridoxal 5'-phosphate</name>
        <dbReference type="ChEBI" id="CHEBI:597326"/>
    </cofactor>
</comment>
<dbReference type="FunFam" id="3.40.50.2000:FF:000003">
    <property type="entry name" value="Alpha-1,4 glucan phosphorylase"/>
    <property type="match status" value="1"/>
</dbReference>
<dbReference type="PIRSF" id="PIRSF000460">
    <property type="entry name" value="Pprylas_GlgP"/>
    <property type="match status" value="1"/>
</dbReference>
<evidence type="ECO:0000256" key="11">
    <source>
        <dbReference type="ARBA" id="ARBA00025174"/>
    </source>
</evidence>
<protein>
    <recommendedName>
        <fullName evidence="13">Alpha-1,4 glucan phosphorylase</fullName>
        <ecNumber evidence="13">2.4.1.1</ecNumber>
    </recommendedName>
</protein>
<dbReference type="RefSeq" id="WP_118030966.1">
    <property type="nucleotide sequence ID" value="NZ_QSFV01000068.1"/>
</dbReference>
<evidence type="ECO:0000256" key="8">
    <source>
        <dbReference type="ARBA" id="ARBA00022679"/>
    </source>
</evidence>
<dbReference type="GO" id="GO:0005980">
    <property type="term" value="P:glycogen catabolic process"/>
    <property type="evidence" value="ECO:0007669"/>
    <property type="project" value="TreeGrafter"/>
</dbReference>
<dbReference type="GO" id="GO:0030170">
    <property type="term" value="F:pyridoxal phosphate binding"/>
    <property type="evidence" value="ECO:0007669"/>
    <property type="project" value="InterPro"/>
</dbReference>
<dbReference type="FunFam" id="3.40.50.2000:FF:000153">
    <property type="entry name" value="Alpha-1,4 glucan phosphorylase"/>
    <property type="match status" value="1"/>
</dbReference>
<dbReference type="Pfam" id="PF00343">
    <property type="entry name" value="Phosphorylase"/>
    <property type="match status" value="1"/>
</dbReference>
<keyword evidence="6" id="KW-0021">Allosteric enzyme</keyword>
<evidence type="ECO:0000256" key="4">
    <source>
        <dbReference type="ARBA" id="ARBA00006047"/>
    </source>
</evidence>
<keyword evidence="10 13" id="KW-0119">Carbohydrate metabolism</keyword>
<dbReference type="NCBIfam" id="TIGR02093">
    <property type="entry name" value="P_ylase"/>
    <property type="match status" value="1"/>
</dbReference>
<evidence type="ECO:0000256" key="10">
    <source>
        <dbReference type="ARBA" id="ARBA00023277"/>
    </source>
</evidence>
<evidence type="ECO:0000256" key="12">
    <source>
        <dbReference type="PIRSR" id="PIRSR000460-1"/>
    </source>
</evidence>
<comment type="function">
    <text evidence="13">Allosteric enzyme that catalyzes the rate-limiting step in glycogen catabolism, the phosphorolytic cleavage of glycogen to produce glucose-1-phosphate, and plays a central role in maintaining cellular and organismal glucose homeostasis.</text>
</comment>
<feature type="modified residue" description="N6-(pyridoxal phosphate)lysine" evidence="12">
    <location>
        <position position="601"/>
    </location>
</feature>
<dbReference type="SUPFAM" id="SSF53756">
    <property type="entry name" value="UDP-Glycosyltransferase/glycogen phosphorylase"/>
    <property type="match status" value="1"/>
</dbReference>
<dbReference type="Gene3D" id="3.40.50.2000">
    <property type="entry name" value="Glycogen Phosphorylase B"/>
    <property type="match status" value="2"/>
</dbReference>
<dbReference type="EC" id="2.4.1.1" evidence="13"/>
<dbReference type="PANTHER" id="PTHR11468:SF3">
    <property type="entry name" value="GLYCOGEN PHOSPHORYLASE, LIVER FORM"/>
    <property type="match status" value="1"/>
</dbReference>